<dbReference type="InterPro" id="IPR000008">
    <property type="entry name" value="C2_dom"/>
</dbReference>
<comment type="caution">
    <text evidence="3">The sequence shown here is derived from an EMBL/GenBank/DDBJ whole genome shotgun (WGS) entry which is preliminary data.</text>
</comment>
<dbReference type="EMBL" id="CAKASE010000046">
    <property type="protein sequence ID" value="CAG9561509.1"/>
    <property type="molecule type" value="Genomic_DNA"/>
</dbReference>
<dbReference type="Proteomes" id="UP000789524">
    <property type="component" value="Unassembled WGS sequence"/>
</dbReference>
<evidence type="ECO:0000313" key="4">
    <source>
        <dbReference type="Proteomes" id="UP000789524"/>
    </source>
</evidence>
<dbReference type="InterPro" id="IPR035892">
    <property type="entry name" value="C2_domain_sf"/>
</dbReference>
<gene>
    <name evidence="3" type="ORF">DCHRY22_LOCUS3003</name>
</gene>
<dbReference type="OrthoDB" id="2162143at2759"/>
<dbReference type="InterPro" id="IPR056290">
    <property type="entry name" value="CEPT76/DRC7_peptidase-like_dom"/>
</dbReference>
<keyword evidence="4" id="KW-1185">Reference proteome</keyword>
<feature type="region of interest" description="Disordered" evidence="1">
    <location>
        <begin position="1025"/>
        <end position="1056"/>
    </location>
</feature>
<dbReference type="SMART" id="SM00239">
    <property type="entry name" value="C2"/>
    <property type="match status" value="1"/>
</dbReference>
<dbReference type="GO" id="GO:1904491">
    <property type="term" value="P:protein localization to ciliary transition zone"/>
    <property type="evidence" value="ECO:0007669"/>
    <property type="project" value="TreeGrafter"/>
</dbReference>
<dbReference type="Gene3D" id="2.60.40.150">
    <property type="entry name" value="C2 domain"/>
    <property type="match status" value="1"/>
</dbReference>
<dbReference type="Pfam" id="PF24656">
    <property type="entry name" value="CEPT76_peptidase"/>
    <property type="match status" value="1"/>
</dbReference>
<dbReference type="InterPro" id="IPR056288">
    <property type="entry name" value="CEP76_C"/>
</dbReference>
<sequence>MSEIIELKSLNTNGQDEINSEEYHEISHEALLETDKVYPLKAASINEYDFFTCIDVNSSKEVNKKKKTKKTRKPKTAMDIIRNELAGKPLLIENNITIIDRNTQRNSYLEKTPRLDRIFPKRGFRILDTETGTHGQQRHEISPIFPLVLENRLSKQLNVPSVEYKEPILFEDDITEYAKNEEQEKKVGKFLDLDIRNIKFKHHHEFNLEELLCVKATELYDTYNTIDKQLAELSKVIAVNRRTRNSLKEQLLKLSPHRQNEVKFDKNILKYTQLMIDAKYKYCEVMKNKKMVVHQLISLWEDIKMVREKCGVTTNNLTIDIKSKEFEQKEYEQHWIHLFEIEYNDTIVKIEYEYIKNYLKYKELKNDKNGDNVPKPKLKIDYDNINNQVEEIVTEIMSGDKYDLCIKYNSDVGRYKNKSGKTLIDKNFKFKIFVDDILVCESDDYQNRRNRFDVDFSYSLSMEILPHNQTISIILFENTEAVSFYKLQLSDIKIYRDDVEFLTREFKYDIIIEPTNRYIGSGFDIKTIAAKNKVRLKSSNIFKGKQYTRCEVFIKLEWNNKLNNHECESLKSAIDMRQMLLRLLNGKEPTLELLVEAINDLYGNRVEDNEDVTAALKNICKPVTNKWELFEENDAEHSRFRLLQLRNKDGFLNMNNKCIPLFVSQFSTEQMHCLQNNKDDDVDYYKFQSEPKKNLIDLQRFIGVKFVEKLNDNLKLVVNKLLLKKTYKDVVKDYGDFKIRDILSNSIRLSLDDSSTFRKQQALEECLLEEQEIYVTVIRAFNILDRSSDDADGAAEDGSDDVAGFRVHPLRPFVRVSYHGISVETNTAIGCYPTWNNTLKIKARLEPLSSIHVDVYDQCKESLETNSDRSGQSTVNYRKYNKWLGGTKIPLHTVLDVGNVRGTFKLNVPPLVLGYENATSKSQPTVMSKLISHIKRDASLISLQITTSVSYLGGLQTYYQPLPDDSESDFIIRRLNDFITEYNEDFPTRNISLTFIDSSKRNKCVTEFIQPLPLPSYEYFPLDPRKTESARSKSSGHSRSSSSKGSRKKALDEDKEDLDTWKTDENSITKNIEAAVRYVSLIPTYEVRNAHVVTLTGEELLRVLYGSQLDHTILLASYFLHLGVRCWVVIGFGLPRGRSSYVLVKCYNNRPLMINENIKNGGFFSRSEPFTWYIYDAAAGEKYILREIGCPLRTVSYVFDCDNVFNKPIFLPNTIPDKLYNKPYDVEDLRSSLETKIKNKIQKWRSHVKTIWNRYWSSLLRDTLVQWEYWSFNPTQPRPTLGHRLKQLRASYKIFGFPINTSYLNTHLLMSHVKSTSLHVNDDPSVEFGLAVEVFAYPNNILSVWVFLASITRL</sequence>
<reference evidence="3" key="1">
    <citation type="submission" date="2021-09" db="EMBL/GenBank/DDBJ databases">
        <authorList>
            <person name="Martin H S."/>
        </authorList>
    </citation>
    <scope>NUCLEOTIDE SEQUENCE</scope>
</reference>
<protein>
    <submittedName>
        <fullName evidence="3">(African queen) hypothetical protein</fullName>
    </submittedName>
</protein>
<evidence type="ECO:0000259" key="2">
    <source>
        <dbReference type="SMART" id="SM00239"/>
    </source>
</evidence>
<dbReference type="Pfam" id="PF24652">
    <property type="entry name" value="CEP76_C"/>
    <property type="match status" value="1"/>
</dbReference>
<dbReference type="PANTHER" id="PTHR20837">
    <property type="entry name" value="CENTROSOMAL PROTEIN-RELATED"/>
    <property type="match status" value="1"/>
</dbReference>
<organism evidence="3 4">
    <name type="scientific">Danaus chrysippus</name>
    <name type="common">African queen</name>
    <dbReference type="NCBI Taxonomy" id="151541"/>
    <lineage>
        <taxon>Eukaryota</taxon>
        <taxon>Metazoa</taxon>
        <taxon>Ecdysozoa</taxon>
        <taxon>Arthropoda</taxon>
        <taxon>Hexapoda</taxon>
        <taxon>Insecta</taxon>
        <taxon>Pterygota</taxon>
        <taxon>Neoptera</taxon>
        <taxon>Endopterygota</taxon>
        <taxon>Lepidoptera</taxon>
        <taxon>Glossata</taxon>
        <taxon>Ditrysia</taxon>
        <taxon>Papilionoidea</taxon>
        <taxon>Nymphalidae</taxon>
        <taxon>Danainae</taxon>
        <taxon>Danaini</taxon>
        <taxon>Danaina</taxon>
        <taxon>Danaus</taxon>
        <taxon>Anosia</taxon>
    </lineage>
</organism>
<dbReference type="GO" id="GO:1905515">
    <property type="term" value="P:non-motile cilium assembly"/>
    <property type="evidence" value="ECO:0007669"/>
    <property type="project" value="TreeGrafter"/>
</dbReference>
<accession>A0A8J2VQH2</accession>
<dbReference type="SUPFAM" id="SSF49562">
    <property type="entry name" value="C2 domain (Calcium/lipid-binding domain, CaLB)"/>
    <property type="match status" value="1"/>
</dbReference>
<dbReference type="InterPro" id="IPR052434">
    <property type="entry name" value="Tectonic-like_complex_comp"/>
</dbReference>
<feature type="domain" description="C2" evidence="2">
    <location>
        <begin position="772"/>
        <end position="903"/>
    </location>
</feature>
<name>A0A8J2VQH2_9NEOP</name>
<dbReference type="PANTHER" id="PTHR20837:SF0">
    <property type="entry name" value="COILED-COIL AND C2 DOMAIN-CONTAINING PROTEIN 2A"/>
    <property type="match status" value="1"/>
</dbReference>
<proteinExistence type="predicted"/>
<dbReference type="GO" id="GO:0035869">
    <property type="term" value="C:ciliary transition zone"/>
    <property type="evidence" value="ECO:0007669"/>
    <property type="project" value="TreeGrafter"/>
</dbReference>
<evidence type="ECO:0000256" key="1">
    <source>
        <dbReference type="SAM" id="MobiDB-lite"/>
    </source>
</evidence>
<evidence type="ECO:0000313" key="3">
    <source>
        <dbReference type="EMBL" id="CAG9561509.1"/>
    </source>
</evidence>
<feature type="compositionally biased region" description="Low complexity" evidence="1">
    <location>
        <begin position="1032"/>
        <end position="1044"/>
    </location>
</feature>